<protein>
    <submittedName>
        <fullName evidence="7">Threonine efflux protein</fullName>
    </submittedName>
</protein>
<keyword evidence="2" id="KW-1003">Cell membrane</keyword>
<evidence type="ECO:0000256" key="4">
    <source>
        <dbReference type="ARBA" id="ARBA00022989"/>
    </source>
</evidence>
<keyword evidence="5 6" id="KW-0472">Membrane</keyword>
<evidence type="ECO:0000256" key="3">
    <source>
        <dbReference type="ARBA" id="ARBA00022692"/>
    </source>
</evidence>
<dbReference type="PIRSF" id="PIRSF006324">
    <property type="entry name" value="LeuE"/>
    <property type="match status" value="1"/>
</dbReference>
<feature type="transmembrane region" description="Helical" evidence="6">
    <location>
        <begin position="69"/>
        <end position="89"/>
    </location>
</feature>
<keyword evidence="3 6" id="KW-0812">Transmembrane</keyword>
<comment type="subcellular location">
    <subcellularLocation>
        <location evidence="1">Cell membrane</location>
        <topology evidence="1">Multi-pass membrane protein</topology>
    </subcellularLocation>
</comment>
<comment type="caution">
    <text evidence="7">The sequence shown here is derived from an EMBL/GenBank/DDBJ whole genome shotgun (WGS) entry which is preliminary data.</text>
</comment>
<dbReference type="RefSeq" id="WP_338258385.1">
    <property type="nucleotide sequence ID" value="NZ_BSRI01000002.1"/>
</dbReference>
<reference evidence="7 8" key="1">
    <citation type="submission" date="2023-02" db="EMBL/GenBank/DDBJ databases">
        <title>Dictyobacter halimunensis sp. nov., a new member of the class Ktedonobacteria from forest soil in a geothermal area.</title>
        <authorList>
            <person name="Rachmania M.K."/>
            <person name="Ningsih F."/>
            <person name="Sakai Y."/>
            <person name="Yabe S."/>
            <person name="Yokota A."/>
            <person name="Sjamsuridzal W."/>
        </authorList>
    </citation>
    <scope>NUCLEOTIDE SEQUENCE [LARGE SCALE GENOMIC DNA]</scope>
    <source>
        <strain evidence="7 8">S3.2.2.5</strain>
    </source>
</reference>
<feature type="transmembrane region" description="Helical" evidence="6">
    <location>
        <begin position="146"/>
        <end position="174"/>
    </location>
</feature>
<dbReference type="Pfam" id="PF01810">
    <property type="entry name" value="LysE"/>
    <property type="match status" value="1"/>
</dbReference>
<evidence type="ECO:0000256" key="2">
    <source>
        <dbReference type="ARBA" id="ARBA00022475"/>
    </source>
</evidence>
<keyword evidence="4 6" id="KW-1133">Transmembrane helix</keyword>
<evidence type="ECO:0000256" key="6">
    <source>
        <dbReference type="SAM" id="Phobius"/>
    </source>
</evidence>
<dbReference type="InterPro" id="IPR001123">
    <property type="entry name" value="LeuE-type"/>
</dbReference>
<gene>
    <name evidence="7" type="primary">rhtC</name>
    <name evidence="7" type="ORF">KDH_79120</name>
</gene>
<evidence type="ECO:0000256" key="1">
    <source>
        <dbReference type="ARBA" id="ARBA00004651"/>
    </source>
</evidence>
<dbReference type="PANTHER" id="PTHR30086">
    <property type="entry name" value="ARGININE EXPORTER PROTEIN ARGO"/>
    <property type="match status" value="1"/>
</dbReference>
<dbReference type="Proteomes" id="UP001344906">
    <property type="component" value="Unassembled WGS sequence"/>
</dbReference>
<evidence type="ECO:0000313" key="8">
    <source>
        <dbReference type="Proteomes" id="UP001344906"/>
    </source>
</evidence>
<proteinExistence type="predicted"/>
<name>A0ABQ6G8E7_9CHLR</name>
<accession>A0ABQ6G8E7</accession>
<evidence type="ECO:0000313" key="7">
    <source>
        <dbReference type="EMBL" id="GLV61095.1"/>
    </source>
</evidence>
<evidence type="ECO:0000256" key="5">
    <source>
        <dbReference type="ARBA" id="ARBA00023136"/>
    </source>
</evidence>
<dbReference type="PANTHER" id="PTHR30086:SF20">
    <property type="entry name" value="ARGININE EXPORTER PROTEIN ARGO-RELATED"/>
    <property type="match status" value="1"/>
</dbReference>
<organism evidence="7 8">
    <name type="scientific">Dictyobacter halimunensis</name>
    <dbReference type="NCBI Taxonomy" id="3026934"/>
    <lineage>
        <taxon>Bacteria</taxon>
        <taxon>Bacillati</taxon>
        <taxon>Chloroflexota</taxon>
        <taxon>Ktedonobacteria</taxon>
        <taxon>Ktedonobacterales</taxon>
        <taxon>Dictyobacteraceae</taxon>
        <taxon>Dictyobacter</taxon>
    </lineage>
</organism>
<sequence length="206" mass="22291">MSYLPSLIALAGVWTLAIMSPGPDFAATVQYATTRSRRDGMLVALGITSALSIWIVGSLVGLEVLLARMSWLVEIIRVVGACYLVYLGIKTILSAHRPISQASSQSAQTHSFAVWRVGFLTNIGNPKAVAFFSSLFVVLLPSHSPIWVQVASAILMLTIAVSWFCIVACVFSLGAISKAYRKAKRWLDYLTGGIFVALGIRLAIEK</sequence>
<feature type="transmembrane region" description="Helical" evidence="6">
    <location>
        <begin position="42"/>
        <end position="62"/>
    </location>
</feature>
<dbReference type="EMBL" id="BSRI01000002">
    <property type="protein sequence ID" value="GLV61095.1"/>
    <property type="molecule type" value="Genomic_DNA"/>
</dbReference>
<keyword evidence="8" id="KW-1185">Reference proteome</keyword>